<dbReference type="PRINTS" id="PR01271">
    <property type="entry name" value="HISDACETLASE"/>
</dbReference>
<evidence type="ECO:0000256" key="3">
    <source>
        <dbReference type="ARBA" id="ARBA00012111"/>
    </source>
</evidence>
<dbReference type="InterPro" id="IPR023801">
    <property type="entry name" value="His_deacetylse_dom"/>
</dbReference>
<dbReference type="EC" id="3.5.1.98" evidence="3"/>
<keyword evidence="11" id="KW-1185">Reference proteome</keyword>
<dbReference type="CDD" id="cd09991">
    <property type="entry name" value="HDAC_classI"/>
    <property type="match status" value="1"/>
</dbReference>
<evidence type="ECO:0000256" key="6">
    <source>
        <dbReference type="ARBA" id="ARBA00048287"/>
    </source>
</evidence>
<dbReference type="SUPFAM" id="SSF52768">
    <property type="entry name" value="Arginase/deacetylase"/>
    <property type="match status" value="1"/>
</dbReference>
<evidence type="ECO:0000256" key="7">
    <source>
        <dbReference type="SAM" id="MobiDB-lite"/>
    </source>
</evidence>
<keyword evidence="4" id="KW-0378">Hydrolase</keyword>
<feature type="domain" description="Reverse transcriptase zinc-binding" evidence="9">
    <location>
        <begin position="594"/>
        <end position="678"/>
    </location>
</feature>
<organism evidence="10 11">
    <name type="scientific">Paspalum notatum var. saurae</name>
    <dbReference type="NCBI Taxonomy" id="547442"/>
    <lineage>
        <taxon>Eukaryota</taxon>
        <taxon>Viridiplantae</taxon>
        <taxon>Streptophyta</taxon>
        <taxon>Embryophyta</taxon>
        <taxon>Tracheophyta</taxon>
        <taxon>Spermatophyta</taxon>
        <taxon>Magnoliopsida</taxon>
        <taxon>Liliopsida</taxon>
        <taxon>Poales</taxon>
        <taxon>Poaceae</taxon>
        <taxon>PACMAD clade</taxon>
        <taxon>Panicoideae</taxon>
        <taxon>Andropogonodae</taxon>
        <taxon>Paspaleae</taxon>
        <taxon>Paspalinae</taxon>
        <taxon>Paspalum</taxon>
    </lineage>
</organism>
<evidence type="ECO:0000313" key="11">
    <source>
        <dbReference type="Proteomes" id="UP001341281"/>
    </source>
</evidence>
<dbReference type="InterPro" id="IPR023696">
    <property type="entry name" value="Ureohydrolase_dom_sf"/>
</dbReference>
<dbReference type="PANTHER" id="PTHR10625:SF35">
    <property type="entry name" value="HISTONE DEACETYLASE"/>
    <property type="match status" value="1"/>
</dbReference>
<dbReference type="GO" id="GO:0141221">
    <property type="term" value="F:histone deacetylase activity, hydrolytic mechanism"/>
    <property type="evidence" value="ECO:0007669"/>
    <property type="project" value="UniProtKB-EC"/>
</dbReference>
<dbReference type="InterPro" id="IPR026960">
    <property type="entry name" value="RVT-Znf"/>
</dbReference>
<dbReference type="GO" id="GO:0040029">
    <property type="term" value="P:epigenetic regulation of gene expression"/>
    <property type="evidence" value="ECO:0007669"/>
    <property type="project" value="TreeGrafter"/>
</dbReference>
<evidence type="ECO:0000256" key="1">
    <source>
        <dbReference type="ARBA" id="ARBA00001947"/>
    </source>
</evidence>
<sequence>MDTGGNSLPSPSCPDATKRRVCYYYDGGIANVDFGEDHVMVPRRVDMAHALVRSYGLLDHMTRLRTRPATEHEIAAFHEPGYVGFLRDLTPEAFNAAGGEMTTTAQKYKIGYDNPAIAGLWDYCRRYAGGSLAAARALASRDADVAINWSGGMHHARRGNASGFCFVNDIVLAVNELLGHFGRVLYVDIDVHHGDGVEAAFIDSNRVMTVSFHQRTTHGFFPAGKGNLRDVGEGQGELHAVNVPMYKGMDDEGYHLLFKPIMEKAMGVFQPEAIVMQCGGDSLSGDRLGRLNLSVAGHAQCVSYMRSFNVPLLLLGGGGYTINHVAACWCYETAVAVGKEKEIDDHIPVHCYDGYYSSQDYKLHYPVDKKRKNENTSIYIRDTATAVIRNLSAIKGEPIMQLENPRGGSAHTESLFHSSPPSEDDDPMERLHRRCGRMDKRCFFVELGKRQHKLKLAEEDIENGGSHQTSSQSEPVPSQLSVAIAWRLRWEWQRRSQPDVPWARLPCRKERVVDCLFRASVSISIAPRLFRAVGCRQTVREALQEDQWVRDIVGAPTAAVIDEFLCLRELLHDVQLRADVPDRFVWRWTADGSYSSSSAYQLFFAGRTPLAGAPEIWKASAPPKVKFFCWLVLHGRPWTAERRHRHGLQACAACALCSQEDESIDHLLTSCVFTRQVWHQLLSRVGLAHLCPTTESRLFDWWLGVRAVAPEQFRRALDSCVLLVSWEIWKERNRRTFDNANLTPLQLYEVIRGEGDAWVAAGFRGLAALLAALSTPP</sequence>
<dbReference type="InterPro" id="IPR000286">
    <property type="entry name" value="HDACs"/>
</dbReference>
<dbReference type="Pfam" id="PF00850">
    <property type="entry name" value="Hist_deacetyl"/>
    <property type="match status" value="1"/>
</dbReference>
<dbReference type="Proteomes" id="UP001341281">
    <property type="component" value="Chromosome 04"/>
</dbReference>
<proteinExistence type="inferred from homology"/>
<protein>
    <recommendedName>
        <fullName evidence="3">histone deacetylase</fullName>
        <ecNumber evidence="3">3.5.1.98</ecNumber>
    </recommendedName>
</protein>
<dbReference type="InterPro" id="IPR003084">
    <property type="entry name" value="HDAC_I/II"/>
</dbReference>
<dbReference type="InterPro" id="IPR037138">
    <property type="entry name" value="His_deacetylse_dom_sf"/>
</dbReference>
<reference evidence="10 11" key="1">
    <citation type="submission" date="2024-02" db="EMBL/GenBank/DDBJ databases">
        <title>High-quality chromosome-scale genome assembly of Pensacola bahiagrass (Paspalum notatum Flugge var. saurae).</title>
        <authorList>
            <person name="Vega J.M."/>
            <person name="Podio M."/>
            <person name="Orjuela J."/>
            <person name="Siena L.A."/>
            <person name="Pessino S.C."/>
            <person name="Combes M.C."/>
            <person name="Mariac C."/>
            <person name="Albertini E."/>
            <person name="Pupilli F."/>
            <person name="Ortiz J.P.A."/>
            <person name="Leblanc O."/>
        </authorList>
    </citation>
    <scope>NUCLEOTIDE SEQUENCE [LARGE SCALE GENOMIC DNA]</scope>
    <source>
        <strain evidence="10">R1</strain>
        <tissue evidence="10">Leaf</tissue>
    </source>
</reference>
<dbReference type="PANTHER" id="PTHR10625">
    <property type="entry name" value="HISTONE DEACETYLASE HDAC1-RELATED"/>
    <property type="match status" value="1"/>
</dbReference>
<dbReference type="Pfam" id="PF13966">
    <property type="entry name" value="zf-RVT"/>
    <property type="match status" value="1"/>
</dbReference>
<accession>A0AAQ3TAK0</accession>
<gene>
    <name evidence="10" type="ORF">U9M48_018637</name>
</gene>
<keyword evidence="5" id="KW-0156">Chromatin regulator</keyword>
<feature type="domain" description="Histone deacetylase" evidence="8">
    <location>
        <begin position="38"/>
        <end position="334"/>
    </location>
</feature>
<dbReference type="AlphaFoldDB" id="A0AAQ3TAK0"/>
<evidence type="ECO:0000256" key="4">
    <source>
        <dbReference type="ARBA" id="ARBA00022801"/>
    </source>
</evidence>
<evidence type="ECO:0000256" key="2">
    <source>
        <dbReference type="ARBA" id="ARBA00006457"/>
    </source>
</evidence>
<name>A0AAQ3TAK0_PASNO</name>
<evidence type="ECO:0000256" key="5">
    <source>
        <dbReference type="ARBA" id="ARBA00022853"/>
    </source>
</evidence>
<dbReference type="PRINTS" id="PR01270">
    <property type="entry name" value="HDASUPER"/>
</dbReference>
<dbReference type="Gene3D" id="3.40.800.20">
    <property type="entry name" value="Histone deacetylase domain"/>
    <property type="match status" value="1"/>
</dbReference>
<dbReference type="GO" id="GO:0005634">
    <property type="term" value="C:nucleus"/>
    <property type="evidence" value="ECO:0007669"/>
    <property type="project" value="TreeGrafter"/>
</dbReference>
<feature type="region of interest" description="Disordered" evidence="7">
    <location>
        <begin position="403"/>
        <end position="429"/>
    </location>
</feature>
<comment type="similarity">
    <text evidence="2">Belongs to the histone deacetylase family. HD type 1 subfamily.</text>
</comment>
<comment type="catalytic activity">
    <reaction evidence="6">
        <text>N(6)-acetyl-L-lysyl-[histone] + H2O = L-lysyl-[histone] + acetate</text>
        <dbReference type="Rhea" id="RHEA:58196"/>
        <dbReference type="Rhea" id="RHEA-COMP:9845"/>
        <dbReference type="Rhea" id="RHEA-COMP:11338"/>
        <dbReference type="ChEBI" id="CHEBI:15377"/>
        <dbReference type="ChEBI" id="CHEBI:29969"/>
        <dbReference type="ChEBI" id="CHEBI:30089"/>
        <dbReference type="ChEBI" id="CHEBI:61930"/>
        <dbReference type="EC" id="3.5.1.98"/>
    </reaction>
</comment>
<feature type="compositionally biased region" description="Polar residues" evidence="7">
    <location>
        <begin position="411"/>
        <end position="421"/>
    </location>
</feature>
<evidence type="ECO:0000259" key="8">
    <source>
        <dbReference type="Pfam" id="PF00850"/>
    </source>
</evidence>
<evidence type="ECO:0000313" key="10">
    <source>
        <dbReference type="EMBL" id="WVZ69923.1"/>
    </source>
</evidence>
<comment type="cofactor">
    <cofactor evidence="1">
        <name>Zn(2+)</name>
        <dbReference type="ChEBI" id="CHEBI:29105"/>
    </cofactor>
</comment>
<evidence type="ECO:0000259" key="9">
    <source>
        <dbReference type="Pfam" id="PF13966"/>
    </source>
</evidence>
<dbReference type="EMBL" id="CP144748">
    <property type="protein sequence ID" value="WVZ69923.1"/>
    <property type="molecule type" value="Genomic_DNA"/>
</dbReference>